<gene>
    <name evidence="1" type="ORF">FGIG_07816</name>
</gene>
<organism evidence="1 2">
    <name type="scientific">Fasciola gigantica</name>
    <name type="common">Giant liver fluke</name>
    <dbReference type="NCBI Taxonomy" id="46835"/>
    <lineage>
        <taxon>Eukaryota</taxon>
        <taxon>Metazoa</taxon>
        <taxon>Spiralia</taxon>
        <taxon>Lophotrochozoa</taxon>
        <taxon>Platyhelminthes</taxon>
        <taxon>Trematoda</taxon>
        <taxon>Digenea</taxon>
        <taxon>Plagiorchiida</taxon>
        <taxon>Echinostomata</taxon>
        <taxon>Echinostomatoidea</taxon>
        <taxon>Fasciolidae</taxon>
        <taxon>Fasciola</taxon>
    </lineage>
</organism>
<evidence type="ECO:0000313" key="1">
    <source>
        <dbReference type="EMBL" id="TPP63571.1"/>
    </source>
</evidence>
<evidence type="ECO:0000313" key="2">
    <source>
        <dbReference type="Proteomes" id="UP000316759"/>
    </source>
</evidence>
<comment type="caution">
    <text evidence="1">The sequence shown here is derived from an EMBL/GenBank/DDBJ whole genome shotgun (WGS) entry which is preliminary data.</text>
</comment>
<dbReference type="EMBL" id="SUNJ01005520">
    <property type="protein sequence ID" value="TPP63571.1"/>
    <property type="molecule type" value="Genomic_DNA"/>
</dbReference>
<dbReference type="Proteomes" id="UP000316759">
    <property type="component" value="Unassembled WGS sequence"/>
</dbReference>
<reference evidence="1 2" key="1">
    <citation type="submission" date="2019-04" db="EMBL/GenBank/DDBJ databases">
        <title>Annotation for the trematode Fasciola gigantica.</title>
        <authorList>
            <person name="Choi Y.-J."/>
        </authorList>
    </citation>
    <scope>NUCLEOTIDE SEQUENCE [LARGE SCALE GENOMIC DNA]</scope>
    <source>
        <strain evidence="1">Uganda_cow_1</strain>
    </source>
</reference>
<name>A0A504YTQ7_FASGI</name>
<dbReference type="AlphaFoldDB" id="A0A504YTQ7"/>
<sequence length="40" mass="4603">MTVLSGYLCRTGFKGILRYSLPTPPVMSWLLATHHQVHQY</sequence>
<keyword evidence="2" id="KW-1185">Reference proteome</keyword>
<proteinExistence type="predicted"/>
<accession>A0A504YTQ7</accession>
<protein>
    <submittedName>
        <fullName evidence="1">Uncharacterized protein</fullName>
    </submittedName>
</protein>